<feature type="compositionally biased region" description="Basic and acidic residues" evidence="1">
    <location>
        <begin position="321"/>
        <end position="332"/>
    </location>
</feature>
<dbReference type="EMBL" id="BAAANN010000023">
    <property type="protein sequence ID" value="GAA1972487.1"/>
    <property type="molecule type" value="Genomic_DNA"/>
</dbReference>
<organism evidence="3 4">
    <name type="scientific">Amycolatopsis minnesotensis</name>
    <dbReference type="NCBI Taxonomy" id="337894"/>
    <lineage>
        <taxon>Bacteria</taxon>
        <taxon>Bacillati</taxon>
        <taxon>Actinomycetota</taxon>
        <taxon>Actinomycetes</taxon>
        <taxon>Pseudonocardiales</taxon>
        <taxon>Pseudonocardiaceae</taxon>
        <taxon>Amycolatopsis</taxon>
    </lineage>
</organism>
<evidence type="ECO:0000256" key="2">
    <source>
        <dbReference type="SAM" id="SignalP"/>
    </source>
</evidence>
<comment type="caution">
    <text evidence="3">The sequence shown here is derived from an EMBL/GenBank/DDBJ whole genome shotgun (WGS) entry which is preliminary data.</text>
</comment>
<feature type="region of interest" description="Disordered" evidence="1">
    <location>
        <begin position="308"/>
        <end position="332"/>
    </location>
</feature>
<evidence type="ECO:0000313" key="3">
    <source>
        <dbReference type="EMBL" id="GAA1972487.1"/>
    </source>
</evidence>
<dbReference type="Proteomes" id="UP001501116">
    <property type="component" value="Unassembled WGS sequence"/>
</dbReference>
<reference evidence="4" key="1">
    <citation type="journal article" date="2019" name="Int. J. Syst. Evol. Microbiol.">
        <title>The Global Catalogue of Microorganisms (GCM) 10K type strain sequencing project: providing services to taxonomists for standard genome sequencing and annotation.</title>
        <authorList>
            <consortium name="The Broad Institute Genomics Platform"/>
            <consortium name="The Broad Institute Genome Sequencing Center for Infectious Disease"/>
            <person name="Wu L."/>
            <person name="Ma J."/>
        </authorList>
    </citation>
    <scope>NUCLEOTIDE SEQUENCE [LARGE SCALE GENOMIC DNA]</scope>
    <source>
        <strain evidence="4">JCM 14545</strain>
    </source>
</reference>
<dbReference type="RefSeq" id="WP_344424572.1">
    <property type="nucleotide sequence ID" value="NZ_BAAANN010000023.1"/>
</dbReference>
<name>A0ABP5D1D8_9PSEU</name>
<proteinExistence type="predicted"/>
<feature type="signal peptide" evidence="2">
    <location>
        <begin position="1"/>
        <end position="22"/>
    </location>
</feature>
<keyword evidence="4" id="KW-1185">Reference proteome</keyword>
<sequence>MFSTVRARRLRRTALLSLTVAAAVTVGGCGGQDLGKANFSRTTVSAQAGGGPEKAPEGPITDPAVASAKLRTVDPCKLIAGPTLADLGTVGETDDFGLSKCSVEIKDAGGKTIRLSIAIGESISTGPEDKTGVVEGLPRIESSNGGYCYVSALTQRDPNLGVQVQSSYTGGEPCQPAGVALQKVLQKLHSSPPQFDVAPGSALGTDLCTVPGDAVLKEIAGADAKATPIGLHRCTWSKTGGATVTLSFTIAAPSRPSDKNPEVDVDGTKAIQETSKSSSTCSLEWAHRKVDDKTSELVKFAYENYSAQASSDDPCGKAAKGAKDVLKKLPKP</sequence>
<keyword evidence="2" id="KW-0732">Signal</keyword>
<protein>
    <submittedName>
        <fullName evidence="3">DUF3558 domain-containing protein</fullName>
    </submittedName>
</protein>
<feature type="chain" id="PRO_5046964861" evidence="2">
    <location>
        <begin position="23"/>
        <end position="332"/>
    </location>
</feature>
<dbReference type="PROSITE" id="PS51257">
    <property type="entry name" value="PROKAR_LIPOPROTEIN"/>
    <property type="match status" value="1"/>
</dbReference>
<gene>
    <name evidence="3" type="ORF">GCM10009754_53820</name>
</gene>
<evidence type="ECO:0000313" key="4">
    <source>
        <dbReference type="Proteomes" id="UP001501116"/>
    </source>
</evidence>
<evidence type="ECO:0000256" key="1">
    <source>
        <dbReference type="SAM" id="MobiDB-lite"/>
    </source>
</evidence>
<accession>A0ABP5D1D8</accession>